<evidence type="ECO:0000313" key="5">
    <source>
        <dbReference type="Proteomes" id="UP000245119"/>
    </source>
</evidence>
<sequence length="352" mass="39197">MITLLEALQSPLNLDTDGMVSSSISKAQLYLENELNQLTDPYELAIVTYALHLANSPQKDNALRLLEQRAITESLTTHWERPKPAVQQTYYSWQRDTDAVNVEMTSYALLTYQLRNDISKSLPIVRWLTSQRGSQGGFISTQDTVIALQALSNMAAVLYSPTSAPVTVTVGWTSGGRRHRANVTIDDSTRILLQQIEIPITGNDIPSSVEILARTNGNFSGIAVAAVNLNYNVGNRIDSDKLSLNYRVELIDDKSFILTVEFSRIDGQVGGMTLVSLGPETRTLVLPMIETNGITVKIKEIPITIADYYNPDNQKTVYYVPKDTQTTSVCDRVENYQNCSFLKKKPKKIEKG</sequence>
<organism evidence="4 5">
    <name type="scientific">Pomacea canaliculata</name>
    <name type="common">Golden apple snail</name>
    <dbReference type="NCBI Taxonomy" id="400727"/>
    <lineage>
        <taxon>Eukaryota</taxon>
        <taxon>Metazoa</taxon>
        <taxon>Spiralia</taxon>
        <taxon>Lophotrochozoa</taxon>
        <taxon>Mollusca</taxon>
        <taxon>Gastropoda</taxon>
        <taxon>Caenogastropoda</taxon>
        <taxon>Architaenioglossa</taxon>
        <taxon>Ampullarioidea</taxon>
        <taxon>Ampullariidae</taxon>
        <taxon>Pomacea</taxon>
    </lineage>
</organism>
<dbReference type="Pfam" id="PF07678">
    <property type="entry name" value="TED_complement"/>
    <property type="match status" value="1"/>
</dbReference>
<dbReference type="SUPFAM" id="SSF48239">
    <property type="entry name" value="Terpenoid cyclases/Protein prenyltransferases"/>
    <property type="match status" value="1"/>
</dbReference>
<dbReference type="PANTHER" id="PTHR11412:SF136">
    <property type="entry name" value="CD109 ANTIGEN"/>
    <property type="match status" value="1"/>
</dbReference>
<feature type="domain" description="Alpha-macroglobulin-like TED" evidence="3">
    <location>
        <begin position="2"/>
        <end position="153"/>
    </location>
</feature>
<evidence type="ECO:0000256" key="1">
    <source>
        <dbReference type="ARBA" id="ARBA00022729"/>
    </source>
</evidence>
<dbReference type="EMBL" id="PZQS01000003">
    <property type="protein sequence ID" value="PVD34645.1"/>
    <property type="molecule type" value="Genomic_DNA"/>
</dbReference>
<evidence type="ECO:0000259" key="3">
    <source>
        <dbReference type="Pfam" id="PF07678"/>
    </source>
</evidence>
<dbReference type="Gene3D" id="1.50.10.20">
    <property type="match status" value="1"/>
</dbReference>
<dbReference type="AlphaFoldDB" id="A0A2T7PMK4"/>
<reference evidence="4 5" key="1">
    <citation type="submission" date="2018-04" db="EMBL/GenBank/DDBJ databases">
        <title>The genome of golden apple snail Pomacea canaliculata provides insight into stress tolerance and invasive adaptation.</title>
        <authorList>
            <person name="Liu C."/>
            <person name="Liu B."/>
            <person name="Ren Y."/>
            <person name="Zhang Y."/>
            <person name="Wang H."/>
            <person name="Li S."/>
            <person name="Jiang F."/>
            <person name="Yin L."/>
            <person name="Zhang G."/>
            <person name="Qian W."/>
            <person name="Fan W."/>
        </authorList>
    </citation>
    <scope>NUCLEOTIDE SEQUENCE [LARGE SCALE GENOMIC DNA]</scope>
    <source>
        <strain evidence="4">SZHN2017</strain>
        <tissue evidence="4">Muscle</tissue>
    </source>
</reference>
<keyword evidence="5" id="KW-1185">Reference proteome</keyword>
<dbReference type="PANTHER" id="PTHR11412">
    <property type="entry name" value="MACROGLOBULIN / COMPLEMENT"/>
    <property type="match status" value="1"/>
</dbReference>
<dbReference type="OrthoDB" id="9998011at2759"/>
<proteinExistence type="predicted"/>
<gene>
    <name evidence="4" type="ORF">C0Q70_05922</name>
</gene>
<protein>
    <recommendedName>
        <fullName evidence="3">Alpha-macroglobulin-like TED domain-containing protein</fullName>
    </recommendedName>
</protein>
<dbReference type="InterPro" id="IPR050473">
    <property type="entry name" value="A2M/Complement_sys"/>
</dbReference>
<dbReference type="InterPro" id="IPR008930">
    <property type="entry name" value="Terpenoid_cyclase/PrenylTrfase"/>
</dbReference>
<dbReference type="InterPro" id="IPR011626">
    <property type="entry name" value="Alpha-macroglobulin_TED"/>
</dbReference>
<evidence type="ECO:0000256" key="2">
    <source>
        <dbReference type="ARBA" id="ARBA00022966"/>
    </source>
</evidence>
<keyword evidence="2" id="KW-0882">Thioester bond</keyword>
<dbReference type="GO" id="GO:0005615">
    <property type="term" value="C:extracellular space"/>
    <property type="evidence" value="ECO:0007669"/>
    <property type="project" value="InterPro"/>
</dbReference>
<keyword evidence="1" id="KW-0732">Signal</keyword>
<evidence type="ECO:0000313" key="4">
    <source>
        <dbReference type="EMBL" id="PVD34645.1"/>
    </source>
</evidence>
<dbReference type="STRING" id="400727.A0A2T7PMK4"/>
<dbReference type="Proteomes" id="UP000245119">
    <property type="component" value="Linkage Group LG3"/>
</dbReference>
<name>A0A2T7PMK4_POMCA</name>
<accession>A0A2T7PMK4</accession>
<comment type="caution">
    <text evidence="4">The sequence shown here is derived from an EMBL/GenBank/DDBJ whole genome shotgun (WGS) entry which is preliminary data.</text>
</comment>